<keyword evidence="7" id="KW-0805">Transcription regulation</keyword>
<proteinExistence type="inferred from homology"/>
<feature type="domain" description="C2H2-type" evidence="13">
    <location>
        <begin position="341"/>
        <end position="363"/>
    </location>
</feature>
<evidence type="ECO:0000313" key="14">
    <source>
        <dbReference type="EMBL" id="KPP69991.1"/>
    </source>
</evidence>
<dbReference type="SMART" id="SM00355">
    <property type="entry name" value="ZnF_C2H2"/>
    <property type="match status" value="22"/>
</dbReference>
<comment type="caution">
    <text evidence="14">The sequence shown here is derived from an EMBL/GenBank/DDBJ whole genome shotgun (WGS) entry which is preliminary data.</text>
</comment>
<dbReference type="EMBL" id="JARO02003689">
    <property type="protein sequence ID" value="KPP69991.1"/>
    <property type="molecule type" value="Genomic_DNA"/>
</dbReference>
<evidence type="ECO:0000256" key="9">
    <source>
        <dbReference type="ARBA" id="ARBA00023163"/>
    </source>
</evidence>
<evidence type="ECO:0000259" key="13">
    <source>
        <dbReference type="PROSITE" id="PS50157"/>
    </source>
</evidence>
<feature type="domain" description="C2H2-type" evidence="13">
    <location>
        <begin position="735"/>
        <end position="762"/>
    </location>
</feature>
<dbReference type="FunFam" id="3.30.160.60:FF:002343">
    <property type="entry name" value="Zinc finger protein 33A"/>
    <property type="match status" value="1"/>
</dbReference>
<dbReference type="InterPro" id="IPR036236">
    <property type="entry name" value="Znf_C2H2_sf"/>
</dbReference>
<feature type="domain" description="C2H2-type" evidence="13">
    <location>
        <begin position="300"/>
        <end position="327"/>
    </location>
</feature>
<keyword evidence="3" id="KW-0479">Metal-binding</keyword>
<dbReference type="InterPro" id="IPR050752">
    <property type="entry name" value="C2H2-ZF_domain"/>
</dbReference>
<dbReference type="FunFam" id="3.30.160.60:FF:000056">
    <property type="entry name" value="Zinc finger and SCAN domain-containing 20"/>
    <property type="match status" value="1"/>
</dbReference>
<dbReference type="GO" id="GO:0000981">
    <property type="term" value="F:DNA-binding transcription factor activity, RNA polymerase II-specific"/>
    <property type="evidence" value="ECO:0007669"/>
    <property type="project" value="TreeGrafter"/>
</dbReference>
<feature type="domain" description="C2H2-type" evidence="13">
    <location>
        <begin position="138"/>
        <end position="165"/>
    </location>
</feature>
<evidence type="ECO:0000256" key="4">
    <source>
        <dbReference type="ARBA" id="ARBA00022737"/>
    </source>
</evidence>
<dbReference type="GO" id="GO:0008270">
    <property type="term" value="F:zinc ion binding"/>
    <property type="evidence" value="ECO:0007669"/>
    <property type="project" value="UniProtKB-KW"/>
</dbReference>
<feature type="domain" description="C2H2-type" evidence="13">
    <location>
        <begin position="924"/>
        <end position="951"/>
    </location>
</feature>
<dbReference type="FunFam" id="3.30.160.60:FF:000100">
    <property type="entry name" value="Zinc finger 45-like"/>
    <property type="match status" value="2"/>
</dbReference>
<dbReference type="PROSITE" id="PS50157">
    <property type="entry name" value="ZINC_FINGER_C2H2_2"/>
    <property type="match status" value="17"/>
</dbReference>
<evidence type="ECO:0000256" key="5">
    <source>
        <dbReference type="ARBA" id="ARBA00022771"/>
    </source>
</evidence>
<feature type="domain" description="C2H2-type" evidence="13">
    <location>
        <begin position="406"/>
        <end position="433"/>
    </location>
</feature>
<keyword evidence="4" id="KW-0677">Repeat</keyword>
<comment type="similarity">
    <text evidence="2">Belongs to the krueppel C2H2-type zinc-finger protein family.</text>
</comment>
<protein>
    <recommendedName>
        <fullName evidence="11">Zinc finger protein 865</fullName>
    </recommendedName>
</protein>
<feature type="domain" description="C2H2-type" evidence="13">
    <location>
        <begin position="795"/>
        <end position="823"/>
    </location>
</feature>
<feature type="domain" description="C2H2-type" evidence="13">
    <location>
        <begin position="110"/>
        <end position="137"/>
    </location>
</feature>
<evidence type="ECO:0000256" key="6">
    <source>
        <dbReference type="ARBA" id="ARBA00022833"/>
    </source>
</evidence>
<feature type="domain" description="C2H2-type" evidence="13">
    <location>
        <begin position="841"/>
        <end position="869"/>
    </location>
</feature>
<evidence type="ECO:0000256" key="1">
    <source>
        <dbReference type="ARBA" id="ARBA00004123"/>
    </source>
</evidence>
<dbReference type="Gene3D" id="3.30.160.60">
    <property type="entry name" value="Classic Zinc Finger"/>
    <property type="match status" value="15"/>
</dbReference>
<keyword evidence="5 12" id="KW-0863">Zinc-finger</keyword>
<dbReference type="GO" id="GO:0000978">
    <property type="term" value="F:RNA polymerase II cis-regulatory region sequence-specific DNA binding"/>
    <property type="evidence" value="ECO:0007669"/>
    <property type="project" value="TreeGrafter"/>
</dbReference>
<feature type="domain" description="C2H2-type" evidence="13">
    <location>
        <begin position="575"/>
        <end position="602"/>
    </location>
</feature>
<evidence type="ECO:0000256" key="2">
    <source>
        <dbReference type="ARBA" id="ARBA00006991"/>
    </source>
</evidence>
<dbReference type="PROSITE" id="PS00028">
    <property type="entry name" value="ZINC_FINGER_C2H2_1"/>
    <property type="match status" value="13"/>
</dbReference>
<dbReference type="GO" id="GO:0005634">
    <property type="term" value="C:nucleus"/>
    <property type="evidence" value="ECO:0007669"/>
    <property type="project" value="UniProtKB-SubCell"/>
</dbReference>
<feature type="domain" description="C2H2-type" evidence="13">
    <location>
        <begin position="17"/>
        <end position="44"/>
    </location>
</feature>
<evidence type="ECO:0000256" key="11">
    <source>
        <dbReference type="ARBA" id="ARBA00068876"/>
    </source>
</evidence>
<dbReference type="SUPFAM" id="SSF57667">
    <property type="entry name" value="beta-beta-alpha zinc fingers"/>
    <property type="match status" value="11"/>
</dbReference>
<evidence type="ECO:0000256" key="10">
    <source>
        <dbReference type="ARBA" id="ARBA00023242"/>
    </source>
</evidence>
<feature type="domain" description="C2H2-type" evidence="13">
    <location>
        <begin position="457"/>
        <end position="484"/>
    </location>
</feature>
<comment type="subcellular location">
    <subcellularLocation>
        <location evidence="1">Nucleus</location>
    </subcellularLocation>
</comment>
<organism evidence="14 15">
    <name type="scientific">Scleropages formosus</name>
    <name type="common">Asian bonytongue</name>
    <name type="synonym">Osteoglossum formosum</name>
    <dbReference type="NCBI Taxonomy" id="113540"/>
    <lineage>
        <taxon>Eukaryota</taxon>
        <taxon>Metazoa</taxon>
        <taxon>Chordata</taxon>
        <taxon>Craniata</taxon>
        <taxon>Vertebrata</taxon>
        <taxon>Euteleostomi</taxon>
        <taxon>Actinopterygii</taxon>
        <taxon>Neopterygii</taxon>
        <taxon>Teleostei</taxon>
        <taxon>Osteoglossocephala</taxon>
        <taxon>Osteoglossomorpha</taxon>
        <taxon>Osteoglossiformes</taxon>
        <taxon>Osteoglossidae</taxon>
        <taxon>Scleropages</taxon>
    </lineage>
</organism>
<keyword evidence="8" id="KW-0238">DNA-binding</keyword>
<evidence type="ECO:0000256" key="8">
    <source>
        <dbReference type="ARBA" id="ARBA00023125"/>
    </source>
</evidence>
<feature type="domain" description="C2H2-type" evidence="13">
    <location>
        <begin position="952"/>
        <end position="975"/>
    </location>
</feature>
<dbReference type="PANTHER" id="PTHR24384:SF189">
    <property type="entry name" value="C2H2-TYPE DOMAIN-CONTAINING PROTEIN-RELATED"/>
    <property type="match status" value="1"/>
</dbReference>
<feature type="domain" description="C2H2-type" evidence="13">
    <location>
        <begin position="763"/>
        <end position="792"/>
    </location>
</feature>
<dbReference type="InterPro" id="IPR013087">
    <property type="entry name" value="Znf_C2H2_type"/>
</dbReference>
<evidence type="ECO:0000256" key="3">
    <source>
        <dbReference type="ARBA" id="ARBA00022723"/>
    </source>
</evidence>
<sequence length="1042" mass="120746">LYEYHKHERIHTGITPFKCDKCGFYFSQSASLSRHKRLGRCRVPVSQDSPEKSIFAHSSGKYKHMTKHKLFEKTGKPFRYRNSVPVSLNPEIEDSAIIEDKSDDTGNLHFSCNYCGKNFSSASSLKKHTKLHKGERPYRCLECGNRFLRHSHLIAHKKVHQRRIQCTVCKKIVPTIGELIKHRKTHINKGMLQCPDCPLQFKYPAFLLRHLSKHNCVQQNPLKEDDGSPQQKELQQEDSCEEFKCCLCQEIFDSAKTLNQHCLSHMPAHSTKQCPFCKRHFSNRPGLVRHIRLHTGEKPYRCHGCGKCFSRNEPLKTHQEKCTGEINKQQINPTPEAEKKYSCKYCPQTFVWPCSLSKHQKNHILKVLFPCSKCGKCYKKLRLMSHEKICDPSAPKYTDTSTTTLLTCAKCGQTFYRKSNQIVHERKCTGARSVLAGNVVLKNSKCFSSKSMDKLKYRCLHCPKAFRYRCYLLRHLVVHARDKQYSCMHCGHRYASHSRYLHHEAFCDGVYRGSIDMIDVKREETSLETISKKKTIHVTKGEDEEEYKCKFCNKTFMRARNLRRHILTHTGVKPYRCKTCESGFSRYDHLKVHQNHCKGKKRKLEVRIVKISLEDLKEGWKKIVEKPQEMQMFECNSCSKRFTTRTNLARHVALLHTTIKPFCCNHCSTYFSHLSSLKKHNLKCKEKMFSVFSKASSEESNSSNSMQDANITQPCHETSEIVMKIQRQYSDNRKFFCTYCPRRFKNQDQLKVHTRLHTGEKPFGCASCGERFIRRDYLQRHLIKCSFGAERIERLLCDMCGELFSSQDQLRNHLKNCAVSPKSSESHPTACSTTSSKIKGFSCTNCSQRFLLFSQLQQHFLTMHREDTSPQLLNSSSSLKQQISSSVNVKEEPADEGYGEDRLNSCALFANKLPIHELGDKKSYVCPHCNVQFRNASGLGMHLRIHSGQFSFSCIKCKRGFWSKSSLRKHHRMCHKLQIVAKEEPHTETTVPFLKAIKIVNPIHLMFKRNRRYLAKKMAQLTNTNAQNVVRASQMDSYLSAI</sequence>
<keyword evidence="9" id="KW-0804">Transcription</keyword>
<feature type="domain" description="C2H2-type" evidence="13">
    <location>
        <begin position="272"/>
        <end position="299"/>
    </location>
</feature>
<dbReference type="FunFam" id="3.30.160.60:FF:000446">
    <property type="entry name" value="Zinc finger protein"/>
    <property type="match status" value="1"/>
</dbReference>
<feature type="domain" description="C2H2-type" evidence="13">
    <location>
        <begin position="547"/>
        <end position="574"/>
    </location>
</feature>
<dbReference type="FunFam" id="3.30.160.60:FF:000145">
    <property type="entry name" value="Zinc finger protein 574"/>
    <property type="match status" value="1"/>
</dbReference>
<gene>
    <name evidence="14" type="ORF">Z043_111212</name>
</gene>
<name>A0A0P7YQ94_SCLFO</name>
<keyword evidence="6" id="KW-0862">Zinc</keyword>
<dbReference type="Pfam" id="PF00096">
    <property type="entry name" value="zf-C2H2"/>
    <property type="match status" value="9"/>
</dbReference>
<dbReference type="Proteomes" id="UP000034805">
    <property type="component" value="Unassembled WGS sequence"/>
</dbReference>
<evidence type="ECO:0000256" key="12">
    <source>
        <dbReference type="PROSITE-ProRule" id="PRU00042"/>
    </source>
</evidence>
<feature type="domain" description="C2H2-type" evidence="13">
    <location>
        <begin position="633"/>
        <end position="661"/>
    </location>
</feature>
<keyword evidence="10" id="KW-0539">Nucleus</keyword>
<evidence type="ECO:0000313" key="15">
    <source>
        <dbReference type="Proteomes" id="UP000034805"/>
    </source>
</evidence>
<dbReference type="AlphaFoldDB" id="A0A0P7YQ94"/>
<evidence type="ECO:0000256" key="7">
    <source>
        <dbReference type="ARBA" id="ARBA00023015"/>
    </source>
</evidence>
<accession>A0A0P7YQ94</accession>
<feature type="non-terminal residue" evidence="14">
    <location>
        <position position="1"/>
    </location>
</feature>
<reference evidence="14 15" key="1">
    <citation type="submission" date="2015-08" db="EMBL/GenBank/DDBJ databases">
        <title>The genome of the Asian arowana (Scleropages formosus).</title>
        <authorList>
            <person name="Tan M.H."/>
            <person name="Gan H.M."/>
            <person name="Croft L.J."/>
            <person name="Austin C.M."/>
        </authorList>
    </citation>
    <scope>NUCLEOTIDE SEQUENCE [LARGE SCALE GENOMIC DNA]</scope>
    <source>
        <strain evidence="14">Aro1</strain>
    </source>
</reference>
<dbReference type="PANTHER" id="PTHR24384">
    <property type="entry name" value="FINGER PUTATIVE TRANSCRIPTION FACTOR FAMILY-RELATED"/>
    <property type="match status" value="1"/>
</dbReference>